<dbReference type="OMA" id="QMPNVEN"/>
<dbReference type="EMBL" id="CM000648">
    <property type="protein sequence ID" value="EED89098.1"/>
    <property type="molecule type" value="Genomic_DNA"/>
</dbReference>
<protein>
    <recommendedName>
        <fullName evidence="5">Peptidase S1 domain-containing protein</fullName>
    </recommendedName>
</protein>
<dbReference type="GeneID" id="7445752"/>
<sequence>MFTPTFSTPRCTGYNILHRQHAYHINHLNITNAGMFVTAWKLMLVGLVAEATAAGRGSSPKQPKQESPKQASSPTQPIHEPHRRGRTSSGTNSNQRSDEPGTASIVGGTEIEVGSMPYLTVTGIRIGGENYPLCAGTLISPRVVMTSARCNVYYDSDLEEYVWDPPTYVNFGTHNLDEEAGVVTMNLKDTSEGNTGSVLVHPDFSLDTFENDVTLLILPFAMTGIEPIKINLESSVPESGDVFSVTGWGSTSAESNTYNDVPLQAIVNYVSYDQCIEQYPEGWILESMMCAAAPGADACNGDNGAPLINEDGVQVGIASWGEDCANEDYPGVYTRLSEVANWIKETACEEVGELCDGTESPTKFPTTTTDSPTAFKTDSPTTSPSMKPTKQKKSKSSKAGNDKSGKSGKEKRSKSAKKKEKDEAEMMMTGALKKVVNMSVPNDVDP</sequence>
<dbReference type="RefSeq" id="XP_002293362.1">
    <property type="nucleotide sequence ID" value="XM_002293326.1"/>
</dbReference>
<keyword evidence="3" id="KW-1015">Disulfide bond</keyword>
<organism evidence="6 7">
    <name type="scientific">Thalassiosira pseudonana</name>
    <name type="common">Marine diatom</name>
    <name type="synonym">Cyclotella nana</name>
    <dbReference type="NCBI Taxonomy" id="35128"/>
    <lineage>
        <taxon>Eukaryota</taxon>
        <taxon>Sar</taxon>
        <taxon>Stramenopiles</taxon>
        <taxon>Ochrophyta</taxon>
        <taxon>Bacillariophyta</taxon>
        <taxon>Coscinodiscophyceae</taxon>
        <taxon>Thalassiosirophycidae</taxon>
        <taxon>Thalassiosirales</taxon>
        <taxon>Thalassiosiraceae</taxon>
        <taxon>Thalassiosira</taxon>
    </lineage>
</organism>
<dbReference type="Gene3D" id="2.40.10.10">
    <property type="entry name" value="Trypsin-like serine proteases"/>
    <property type="match status" value="1"/>
</dbReference>
<dbReference type="InterPro" id="IPR001314">
    <property type="entry name" value="Peptidase_S1A"/>
</dbReference>
<dbReference type="PANTHER" id="PTHR24276:SF91">
    <property type="entry name" value="AT26814P-RELATED"/>
    <property type="match status" value="1"/>
</dbReference>
<dbReference type="PROSITE" id="PS50240">
    <property type="entry name" value="TRYPSIN_DOM"/>
    <property type="match status" value="1"/>
</dbReference>
<dbReference type="InterPro" id="IPR009003">
    <property type="entry name" value="Peptidase_S1_PA"/>
</dbReference>
<dbReference type="HOGENOM" id="CLU_614688_0_0_1"/>
<dbReference type="InterPro" id="IPR001254">
    <property type="entry name" value="Trypsin_dom"/>
</dbReference>
<dbReference type="eggNOG" id="KOG3627">
    <property type="taxonomic scope" value="Eukaryota"/>
</dbReference>
<dbReference type="CDD" id="cd00190">
    <property type="entry name" value="Tryp_SPc"/>
    <property type="match status" value="1"/>
</dbReference>
<evidence type="ECO:0000256" key="1">
    <source>
        <dbReference type="ARBA" id="ARBA00007664"/>
    </source>
</evidence>
<keyword evidence="7" id="KW-1185">Reference proteome</keyword>
<dbReference type="KEGG" id="tps:THAPSDRAFT_24647"/>
<dbReference type="AlphaFoldDB" id="B8CBB3"/>
<keyword evidence="2" id="KW-0843">Virulence</keyword>
<gene>
    <name evidence="6" type="ORF">THAPSDRAFT_24647</name>
</gene>
<reference evidence="6 7" key="2">
    <citation type="journal article" date="2008" name="Nature">
        <title>The Phaeodactylum genome reveals the evolutionary history of diatom genomes.</title>
        <authorList>
            <person name="Bowler C."/>
            <person name="Allen A.E."/>
            <person name="Badger J.H."/>
            <person name="Grimwood J."/>
            <person name="Jabbari K."/>
            <person name="Kuo A."/>
            <person name="Maheswari U."/>
            <person name="Martens C."/>
            <person name="Maumus F."/>
            <person name="Otillar R.P."/>
            <person name="Rayko E."/>
            <person name="Salamov A."/>
            <person name="Vandepoele K."/>
            <person name="Beszteri B."/>
            <person name="Gruber A."/>
            <person name="Heijde M."/>
            <person name="Katinka M."/>
            <person name="Mock T."/>
            <person name="Valentin K."/>
            <person name="Verret F."/>
            <person name="Berges J.A."/>
            <person name="Brownlee C."/>
            <person name="Cadoret J.P."/>
            <person name="Chiovitti A."/>
            <person name="Choi C.J."/>
            <person name="Coesel S."/>
            <person name="De Martino A."/>
            <person name="Detter J.C."/>
            <person name="Durkin C."/>
            <person name="Falciatore A."/>
            <person name="Fournet J."/>
            <person name="Haruta M."/>
            <person name="Huysman M.J."/>
            <person name="Jenkins B.D."/>
            <person name="Jiroutova K."/>
            <person name="Jorgensen R.E."/>
            <person name="Joubert Y."/>
            <person name="Kaplan A."/>
            <person name="Kroger N."/>
            <person name="Kroth P.G."/>
            <person name="La Roche J."/>
            <person name="Lindquist E."/>
            <person name="Lommer M."/>
            <person name="Martin-Jezequel V."/>
            <person name="Lopez P.J."/>
            <person name="Lucas S."/>
            <person name="Mangogna M."/>
            <person name="McGinnis K."/>
            <person name="Medlin L.K."/>
            <person name="Montsant A."/>
            <person name="Oudot-Le Secq M.P."/>
            <person name="Napoli C."/>
            <person name="Obornik M."/>
            <person name="Parker M.S."/>
            <person name="Petit J.L."/>
            <person name="Porcel B.M."/>
            <person name="Poulsen N."/>
            <person name="Robison M."/>
            <person name="Rychlewski L."/>
            <person name="Rynearson T.A."/>
            <person name="Schmutz J."/>
            <person name="Shapiro H."/>
            <person name="Siaut M."/>
            <person name="Stanley M."/>
            <person name="Sussman M.R."/>
            <person name="Taylor A.R."/>
            <person name="Vardi A."/>
            <person name="von Dassow P."/>
            <person name="Vyverman W."/>
            <person name="Willis A."/>
            <person name="Wyrwicz L.S."/>
            <person name="Rokhsar D.S."/>
            <person name="Weissenbach J."/>
            <person name="Armbrust E.V."/>
            <person name="Green B.R."/>
            <person name="Van de Peer Y."/>
            <person name="Grigoriev I.V."/>
        </authorList>
    </citation>
    <scope>NUCLEOTIDE SEQUENCE [LARGE SCALE GENOMIC DNA]</scope>
    <source>
        <strain evidence="6 7">CCMP1335</strain>
    </source>
</reference>
<evidence type="ECO:0000256" key="2">
    <source>
        <dbReference type="ARBA" id="ARBA00023026"/>
    </source>
</evidence>
<dbReference type="PRINTS" id="PR00722">
    <property type="entry name" value="CHYMOTRYPSIN"/>
</dbReference>
<proteinExistence type="inferred from homology"/>
<dbReference type="SMART" id="SM00020">
    <property type="entry name" value="Tryp_SPc"/>
    <property type="match status" value="1"/>
</dbReference>
<feature type="region of interest" description="Disordered" evidence="4">
    <location>
        <begin position="55"/>
        <end position="107"/>
    </location>
</feature>
<feature type="compositionally biased region" description="Basic and acidic residues" evidence="4">
    <location>
        <begin position="400"/>
        <end position="410"/>
    </location>
</feature>
<feature type="region of interest" description="Disordered" evidence="4">
    <location>
        <begin position="355"/>
        <end position="446"/>
    </location>
</feature>
<dbReference type="InterPro" id="IPR043504">
    <property type="entry name" value="Peptidase_S1_PA_chymotrypsin"/>
</dbReference>
<feature type="domain" description="Peptidase S1" evidence="5">
    <location>
        <begin position="105"/>
        <end position="348"/>
    </location>
</feature>
<dbReference type="InParanoid" id="B8CBB3"/>
<dbReference type="Pfam" id="PF00089">
    <property type="entry name" value="Trypsin"/>
    <property type="match status" value="1"/>
</dbReference>
<reference evidence="6 7" key="1">
    <citation type="journal article" date="2004" name="Science">
        <title>The genome of the diatom Thalassiosira pseudonana: ecology, evolution, and metabolism.</title>
        <authorList>
            <person name="Armbrust E.V."/>
            <person name="Berges J.A."/>
            <person name="Bowler C."/>
            <person name="Green B.R."/>
            <person name="Martinez D."/>
            <person name="Putnam N.H."/>
            <person name="Zhou S."/>
            <person name="Allen A.E."/>
            <person name="Apt K.E."/>
            <person name="Bechner M."/>
            <person name="Brzezinski M.A."/>
            <person name="Chaal B.K."/>
            <person name="Chiovitti A."/>
            <person name="Davis A.K."/>
            <person name="Demarest M.S."/>
            <person name="Detter J.C."/>
            <person name="Glavina T."/>
            <person name="Goodstein D."/>
            <person name="Hadi M.Z."/>
            <person name="Hellsten U."/>
            <person name="Hildebrand M."/>
            <person name="Jenkins B.D."/>
            <person name="Jurka J."/>
            <person name="Kapitonov V.V."/>
            <person name="Kroger N."/>
            <person name="Lau W.W."/>
            <person name="Lane T.W."/>
            <person name="Larimer F.W."/>
            <person name="Lippmeier J.C."/>
            <person name="Lucas S."/>
            <person name="Medina M."/>
            <person name="Montsant A."/>
            <person name="Obornik M."/>
            <person name="Parker M.S."/>
            <person name="Palenik B."/>
            <person name="Pazour G.J."/>
            <person name="Richardson P.M."/>
            <person name="Rynearson T.A."/>
            <person name="Saito M.A."/>
            <person name="Schwartz D.C."/>
            <person name="Thamatrakoln K."/>
            <person name="Valentin K."/>
            <person name="Vardi A."/>
            <person name="Wilkerson F.P."/>
            <person name="Rokhsar D.S."/>
        </authorList>
    </citation>
    <scope>NUCLEOTIDE SEQUENCE [LARGE SCALE GENOMIC DNA]</scope>
    <source>
        <strain evidence="6 7">CCMP1335</strain>
    </source>
</reference>
<feature type="compositionally biased region" description="Low complexity" evidence="4">
    <location>
        <begin position="358"/>
        <end position="388"/>
    </location>
</feature>
<dbReference type="GO" id="GO:0006508">
    <property type="term" value="P:proteolysis"/>
    <property type="evidence" value="ECO:0007669"/>
    <property type="project" value="InterPro"/>
</dbReference>
<evidence type="ECO:0000259" key="5">
    <source>
        <dbReference type="PROSITE" id="PS50240"/>
    </source>
</evidence>
<dbReference type="InterPro" id="IPR050430">
    <property type="entry name" value="Peptidase_S1"/>
</dbReference>
<dbReference type="PANTHER" id="PTHR24276">
    <property type="entry name" value="POLYSERASE-RELATED"/>
    <property type="match status" value="1"/>
</dbReference>
<dbReference type="SUPFAM" id="SSF50494">
    <property type="entry name" value="Trypsin-like serine proteases"/>
    <property type="match status" value="1"/>
</dbReference>
<accession>B8CBB3</accession>
<dbReference type="PaxDb" id="35128-Thaps24647"/>
<evidence type="ECO:0000313" key="7">
    <source>
        <dbReference type="Proteomes" id="UP000001449"/>
    </source>
</evidence>
<dbReference type="GO" id="GO:0004252">
    <property type="term" value="F:serine-type endopeptidase activity"/>
    <property type="evidence" value="ECO:0007669"/>
    <property type="project" value="InterPro"/>
</dbReference>
<evidence type="ECO:0000256" key="3">
    <source>
        <dbReference type="ARBA" id="ARBA00023157"/>
    </source>
</evidence>
<dbReference type="STRING" id="35128.B8CBB3"/>
<comment type="similarity">
    <text evidence="1">Belongs to the peptidase S1 family.</text>
</comment>
<name>B8CBB3_THAPS</name>
<evidence type="ECO:0000256" key="4">
    <source>
        <dbReference type="SAM" id="MobiDB-lite"/>
    </source>
</evidence>
<dbReference type="Proteomes" id="UP000001449">
    <property type="component" value="Chromosome 13"/>
</dbReference>
<evidence type="ECO:0000313" key="6">
    <source>
        <dbReference type="EMBL" id="EED89098.1"/>
    </source>
</evidence>